<gene>
    <name evidence="1" type="ORF">CDL15_Pgr023892</name>
</gene>
<evidence type="ECO:0000313" key="1">
    <source>
        <dbReference type="EMBL" id="OWM89046.1"/>
    </source>
</evidence>
<evidence type="ECO:0000313" key="2">
    <source>
        <dbReference type="Proteomes" id="UP000197138"/>
    </source>
</evidence>
<comment type="caution">
    <text evidence="1">The sequence shown here is derived from an EMBL/GenBank/DDBJ whole genome shotgun (WGS) entry which is preliminary data.</text>
</comment>
<name>A0A218XWL4_PUNGR</name>
<reference evidence="2" key="1">
    <citation type="journal article" date="2017" name="Plant J.">
        <title>The pomegranate (Punica granatum L.) genome and the genomics of punicalagin biosynthesis.</title>
        <authorList>
            <person name="Qin G."/>
            <person name="Xu C."/>
            <person name="Ming R."/>
            <person name="Tang H."/>
            <person name="Guyot R."/>
            <person name="Kramer E.M."/>
            <person name="Hu Y."/>
            <person name="Yi X."/>
            <person name="Qi Y."/>
            <person name="Xu X."/>
            <person name="Gao Z."/>
            <person name="Pan H."/>
            <person name="Jian J."/>
            <person name="Tian Y."/>
            <person name="Yue Z."/>
            <person name="Xu Y."/>
        </authorList>
    </citation>
    <scope>NUCLEOTIDE SEQUENCE [LARGE SCALE GENOMIC DNA]</scope>
    <source>
        <strain evidence="2">cv. Dabenzi</strain>
    </source>
</reference>
<protein>
    <submittedName>
        <fullName evidence="1">Uncharacterized protein</fullName>
    </submittedName>
</protein>
<dbReference type="Proteomes" id="UP000197138">
    <property type="component" value="Unassembled WGS sequence"/>
</dbReference>
<dbReference type="EMBL" id="MTKT01000688">
    <property type="protein sequence ID" value="OWM89046.1"/>
    <property type="molecule type" value="Genomic_DNA"/>
</dbReference>
<accession>A0A218XWL4</accession>
<sequence>MADTSSNLAIHNNQTTKWALHYTIMQPVIDEIKPMNSSIPTIASGNARL</sequence>
<dbReference type="AlphaFoldDB" id="A0A218XWL4"/>
<organism evidence="1 2">
    <name type="scientific">Punica granatum</name>
    <name type="common">Pomegranate</name>
    <dbReference type="NCBI Taxonomy" id="22663"/>
    <lineage>
        <taxon>Eukaryota</taxon>
        <taxon>Viridiplantae</taxon>
        <taxon>Streptophyta</taxon>
        <taxon>Embryophyta</taxon>
        <taxon>Tracheophyta</taxon>
        <taxon>Spermatophyta</taxon>
        <taxon>Magnoliopsida</taxon>
        <taxon>eudicotyledons</taxon>
        <taxon>Gunneridae</taxon>
        <taxon>Pentapetalae</taxon>
        <taxon>rosids</taxon>
        <taxon>malvids</taxon>
        <taxon>Myrtales</taxon>
        <taxon>Lythraceae</taxon>
        <taxon>Punica</taxon>
    </lineage>
</organism>
<proteinExistence type="predicted"/>